<protein>
    <submittedName>
        <fullName evidence="1">Uncharacterized protein</fullName>
    </submittedName>
</protein>
<gene>
    <name evidence="1" type="ORF">UE46_00615</name>
</gene>
<reference evidence="2" key="1">
    <citation type="submission" date="2015-03" db="EMBL/GenBank/DDBJ databases">
        <authorList>
            <person name="Ferrari E."/>
            <person name="Walter M.C."/>
            <person name="Huptas C."/>
            <person name="Scherer S."/>
            <person name="Mueller-Herbst S."/>
        </authorList>
    </citation>
    <scope>NUCLEOTIDE SEQUENCE [LARGE SCALE GENOMIC DNA]</scope>
    <source>
        <strain evidence="2">LWP01</strain>
    </source>
</reference>
<dbReference type="Proteomes" id="UP000223060">
    <property type="component" value="Chromosome"/>
</dbReference>
<accession>A0A1S7FQR1</accession>
<dbReference type="KEGG" id="lwi:UE46_00615"/>
<dbReference type="AlphaFoldDB" id="A0A1S7FQR1"/>
<dbReference type="InterPro" id="IPR046776">
    <property type="entry name" value="Pectate_lyase_5"/>
</dbReference>
<dbReference type="Pfam" id="PF20585">
    <property type="entry name" value="Pectate_lyase_5"/>
    <property type="match status" value="1"/>
</dbReference>
<dbReference type="EMBL" id="CP011102">
    <property type="protein sequence ID" value="AQY49709.1"/>
    <property type="molecule type" value="Genomic_DNA"/>
</dbReference>
<evidence type="ECO:0000313" key="2">
    <source>
        <dbReference type="Proteomes" id="UP000223060"/>
    </source>
</evidence>
<sequence>MKKRMKISFVVLLIFTITMVGPINSAGLGNWFATGVSAGTGLTLVVDKPKQEEKRQFGLKLTDETAISSSDDPPSEDSDVADFVEIAIPVGMVLDVEATQMRDAGTDAGTLTYDKETGVARVTWNSEATERVYELMLTAEKAQVYELQAVTSDVNGTEVKSNTMVITVDPVQEEVAPEPEVEKEQQVVPVTPKAKVAETPVGRADIGTVDVSTLTDFHNAMMNKDISTINVLADINYAAFSAADASPTNTSASYQRMPERPLTVNGNGHTIDFRNQSYAPYDNYSLPKVVTFNDLNTYGTNYYGFYTDNSAGGTSATNKIVYNNVNYRGSQAIHAPATTTQISGKSSFAQTNSYVSPFDGVSYTTLANQTTFAVGDMNILEGADVKVTNESSGAMYIFTGGTVDIAENSVLDIYTSGTNSTVSDSTLSGIFSYGNINVRNGATLKMDNAVPAAGKTAIGGIWMNAGEFNVSNNATVDIKARGAMYYGSPFYVYGAGVLNVSDDAVFKLEATDTGTSTQDVFSTGTGTILIGKDGVFDVSSDGTGRLGRTVWMIILILIGTRCLM</sequence>
<evidence type="ECO:0000313" key="1">
    <source>
        <dbReference type="EMBL" id="AQY49709.1"/>
    </source>
</evidence>
<organism evidence="1 2">
    <name type="scientific">Listeria weihenstephanensis</name>
    <dbReference type="NCBI Taxonomy" id="1006155"/>
    <lineage>
        <taxon>Bacteria</taxon>
        <taxon>Bacillati</taxon>
        <taxon>Bacillota</taxon>
        <taxon>Bacilli</taxon>
        <taxon>Bacillales</taxon>
        <taxon>Listeriaceae</taxon>
        <taxon>Listeria</taxon>
    </lineage>
</organism>
<keyword evidence="2" id="KW-1185">Reference proteome</keyword>
<proteinExistence type="predicted"/>
<name>A0A1S7FQR1_9LIST</name>